<keyword evidence="7" id="KW-1185">Reference proteome</keyword>
<dbReference type="CDD" id="cd01392">
    <property type="entry name" value="HTH_LacI"/>
    <property type="match status" value="1"/>
</dbReference>
<comment type="caution">
    <text evidence="6">The sequence shown here is derived from an EMBL/GenBank/DDBJ whole genome shotgun (WGS) entry which is preliminary data.</text>
</comment>
<evidence type="ECO:0000313" key="6">
    <source>
        <dbReference type="EMBL" id="MCH6472375.1"/>
    </source>
</evidence>
<dbReference type="RefSeq" id="WP_241056542.1">
    <property type="nucleotide sequence ID" value="NZ_JAKZBV010000002.1"/>
</dbReference>
<dbReference type="SUPFAM" id="SSF47413">
    <property type="entry name" value="lambda repressor-like DNA-binding domains"/>
    <property type="match status" value="1"/>
</dbReference>
<keyword evidence="2" id="KW-0805">Transcription regulation</keyword>
<dbReference type="InterPro" id="IPR046335">
    <property type="entry name" value="LacI/GalR-like_sensor"/>
</dbReference>
<dbReference type="Pfam" id="PF13377">
    <property type="entry name" value="Peripla_BP_3"/>
    <property type="match status" value="1"/>
</dbReference>
<evidence type="ECO:0000256" key="3">
    <source>
        <dbReference type="ARBA" id="ARBA00023125"/>
    </source>
</evidence>
<dbReference type="Proteomes" id="UP001202922">
    <property type="component" value="Unassembled WGS sequence"/>
</dbReference>
<dbReference type="Gene3D" id="1.10.260.40">
    <property type="entry name" value="lambda repressor-like DNA-binding domains"/>
    <property type="match status" value="1"/>
</dbReference>
<dbReference type="SUPFAM" id="SSF53822">
    <property type="entry name" value="Periplasmic binding protein-like I"/>
    <property type="match status" value="1"/>
</dbReference>
<gene>
    <name evidence="6" type="ORF">L0M17_20820</name>
</gene>
<evidence type="ECO:0000313" key="7">
    <source>
        <dbReference type="Proteomes" id="UP001202922"/>
    </source>
</evidence>
<dbReference type="Pfam" id="PF00356">
    <property type="entry name" value="LacI"/>
    <property type="match status" value="1"/>
</dbReference>
<sequence>MPTIADVAVRAGVSVATAGRVLSGNGYAGRDTRAKVLLAAEELGYVPNQAARSLRQGRTRLVGLLIADMENPFYSMIAKNVEYALKSAGYHLVLCNDNDDRDEERENLLILERMGVDGLIVVPTGRNRTELERLKEKGIQIVQIDRYVPGLRCDGVVAENERVSAAAVSHLIESGHTSIGVLAGPSHLTTAKQRLLGYERALREHGIPFRPELVRTGSFTHDHAVADATELLGASPRPTAIFATNNVLAEACVTALRERGLSIPSQMSLLAFDDLPWMSLTHPPLSTVRQPVAEMARMAAELVVQRIESNAGRPNRMTFTAELVLRGSTAPPRAQDIEGRKSPAGH</sequence>
<dbReference type="Gene3D" id="3.40.50.2300">
    <property type="match status" value="2"/>
</dbReference>
<keyword evidence="4" id="KW-0804">Transcription</keyword>
<feature type="domain" description="HTH lacI-type" evidence="5">
    <location>
        <begin position="2"/>
        <end position="56"/>
    </location>
</feature>
<name>A0ABS9U7X3_9MICC</name>
<keyword evidence="1" id="KW-0678">Repressor</keyword>
<dbReference type="InterPro" id="IPR028082">
    <property type="entry name" value="Peripla_BP_I"/>
</dbReference>
<dbReference type="PANTHER" id="PTHR30146">
    <property type="entry name" value="LACI-RELATED TRANSCRIPTIONAL REPRESSOR"/>
    <property type="match status" value="1"/>
</dbReference>
<dbReference type="CDD" id="cd06267">
    <property type="entry name" value="PBP1_LacI_sugar_binding-like"/>
    <property type="match status" value="1"/>
</dbReference>
<organism evidence="6 7">
    <name type="scientific">Sinomonas terrae</name>
    <dbReference type="NCBI Taxonomy" id="2908838"/>
    <lineage>
        <taxon>Bacteria</taxon>
        <taxon>Bacillati</taxon>
        <taxon>Actinomycetota</taxon>
        <taxon>Actinomycetes</taxon>
        <taxon>Micrococcales</taxon>
        <taxon>Micrococcaceae</taxon>
        <taxon>Sinomonas</taxon>
    </lineage>
</organism>
<dbReference type="EMBL" id="JAKZBV010000002">
    <property type="protein sequence ID" value="MCH6472375.1"/>
    <property type="molecule type" value="Genomic_DNA"/>
</dbReference>
<accession>A0ABS9U7X3</accession>
<evidence type="ECO:0000259" key="5">
    <source>
        <dbReference type="PROSITE" id="PS50932"/>
    </source>
</evidence>
<protein>
    <submittedName>
        <fullName evidence="6">LacI family transcriptional regulator</fullName>
    </submittedName>
</protein>
<keyword evidence="3" id="KW-0238">DNA-binding</keyword>
<dbReference type="PROSITE" id="PS00356">
    <property type="entry name" value="HTH_LACI_1"/>
    <property type="match status" value="1"/>
</dbReference>
<dbReference type="InterPro" id="IPR010982">
    <property type="entry name" value="Lambda_DNA-bd_dom_sf"/>
</dbReference>
<evidence type="ECO:0000256" key="2">
    <source>
        <dbReference type="ARBA" id="ARBA00023015"/>
    </source>
</evidence>
<reference evidence="6 7" key="1">
    <citation type="submission" date="2022-03" db="EMBL/GenBank/DDBJ databases">
        <title>Sinomonas sp. isolated from a soil.</title>
        <authorList>
            <person name="Han J."/>
            <person name="Kim D.-U."/>
        </authorList>
    </citation>
    <scope>NUCLEOTIDE SEQUENCE [LARGE SCALE GENOMIC DNA]</scope>
    <source>
        <strain evidence="6 7">5-5</strain>
    </source>
</reference>
<proteinExistence type="predicted"/>
<dbReference type="PANTHER" id="PTHR30146:SF148">
    <property type="entry name" value="HTH-TYPE TRANSCRIPTIONAL REPRESSOR PURR-RELATED"/>
    <property type="match status" value="1"/>
</dbReference>
<evidence type="ECO:0000256" key="4">
    <source>
        <dbReference type="ARBA" id="ARBA00023163"/>
    </source>
</evidence>
<dbReference type="InterPro" id="IPR000843">
    <property type="entry name" value="HTH_LacI"/>
</dbReference>
<dbReference type="PROSITE" id="PS50932">
    <property type="entry name" value="HTH_LACI_2"/>
    <property type="match status" value="1"/>
</dbReference>
<dbReference type="SMART" id="SM00354">
    <property type="entry name" value="HTH_LACI"/>
    <property type="match status" value="1"/>
</dbReference>
<evidence type="ECO:0000256" key="1">
    <source>
        <dbReference type="ARBA" id="ARBA00022491"/>
    </source>
</evidence>